<comment type="caution">
    <text evidence="9">The sequence shown here is derived from an EMBL/GenBank/DDBJ whole genome shotgun (WGS) entry which is preliminary data.</text>
</comment>
<evidence type="ECO:0000256" key="5">
    <source>
        <dbReference type="ARBA" id="ARBA00022553"/>
    </source>
</evidence>
<dbReference type="Gene3D" id="2.60.40.790">
    <property type="match status" value="1"/>
</dbReference>
<dbReference type="OrthoDB" id="416217at2759"/>
<evidence type="ECO:0000256" key="2">
    <source>
        <dbReference type="ARBA" id="ARBA00010513"/>
    </source>
</evidence>
<dbReference type="AlphaFoldDB" id="A0A4Y2JW17"/>
<comment type="similarity">
    <text evidence="2">Belongs to the nudC family.</text>
</comment>
<dbReference type="GO" id="GO:0005737">
    <property type="term" value="C:cytoplasm"/>
    <property type="evidence" value="ECO:0007669"/>
    <property type="project" value="UniProtKB-SubCell"/>
</dbReference>
<feature type="region of interest" description="Disordered" evidence="7">
    <location>
        <begin position="64"/>
        <end position="177"/>
    </location>
</feature>
<evidence type="ECO:0000256" key="6">
    <source>
        <dbReference type="ARBA" id="ARBA00030427"/>
    </source>
</evidence>
<sequence>MSEEKFDGILLAMAQQHEGGVHELLETFFSFLLRKTDFFTGGTPGAARKLLLEKFQKFEEKALVERRRKEQEKEEAERKRRERIARKQKEEEQAAQMDLDNDSRVTELTDEEAAELQREMDEKARLKEKAKLKEETKQNGGGEESDDDLQDIQKSNKLDEDEDEADKGKLKPNAGNGCDLPNYKWTQTLPEIELKVPIPANFKVKARDVVVVIEKKHLKVGLKGHPPIIDGELENTIKIDECCWVMEDSKTIAITMEKVNKMEWWSRLVKTDPEMNTRKVNPEPSKLSDLDGETRGMVEKMMYDQRQKEMGLPTSDEQKKQDVLKKQVVSGLKWYFSEKKFVHCDPSGPILLYVHLLNCSFFPGICSGYFLPRRGMPEFLFPLQVILILSSFEVMVKSSKLVITATDFI</sequence>
<evidence type="ECO:0000256" key="7">
    <source>
        <dbReference type="SAM" id="MobiDB-lite"/>
    </source>
</evidence>
<dbReference type="CDD" id="cd06492">
    <property type="entry name" value="p23_mNUDC_like"/>
    <property type="match status" value="1"/>
</dbReference>
<accession>A0A4Y2JW17</accession>
<dbReference type="PANTHER" id="PTHR12356">
    <property type="entry name" value="NUCLEAR MOVEMENT PROTEIN NUDC"/>
    <property type="match status" value="1"/>
</dbReference>
<dbReference type="Pfam" id="PF14050">
    <property type="entry name" value="Nudc_N"/>
    <property type="match status" value="1"/>
</dbReference>
<feature type="domain" description="CS" evidence="8">
    <location>
        <begin position="178"/>
        <end position="269"/>
    </location>
</feature>
<evidence type="ECO:0000256" key="4">
    <source>
        <dbReference type="ARBA" id="ARBA00022490"/>
    </source>
</evidence>
<reference evidence="9 10" key="1">
    <citation type="journal article" date="2019" name="Sci. Rep.">
        <title>Orb-weaving spider Araneus ventricosus genome elucidates the spidroin gene catalogue.</title>
        <authorList>
            <person name="Kono N."/>
            <person name="Nakamura H."/>
            <person name="Ohtoshi R."/>
            <person name="Moran D.A.P."/>
            <person name="Shinohara A."/>
            <person name="Yoshida Y."/>
            <person name="Fujiwara M."/>
            <person name="Mori M."/>
            <person name="Tomita M."/>
            <person name="Arakawa K."/>
        </authorList>
    </citation>
    <scope>NUCLEOTIDE SEQUENCE [LARGE SCALE GENOMIC DNA]</scope>
</reference>
<comment type="subcellular location">
    <subcellularLocation>
        <location evidence="1">Cytoplasm</location>
    </subcellularLocation>
</comment>
<feature type="compositionally biased region" description="Basic and acidic residues" evidence="7">
    <location>
        <begin position="64"/>
        <end position="92"/>
    </location>
</feature>
<dbReference type="InterPro" id="IPR007052">
    <property type="entry name" value="CS_dom"/>
</dbReference>
<feature type="compositionally biased region" description="Basic and acidic residues" evidence="7">
    <location>
        <begin position="115"/>
        <end position="137"/>
    </location>
</feature>
<protein>
    <recommendedName>
        <fullName evidence="3">Nuclear migration protein nudC</fullName>
    </recommendedName>
    <alternativeName>
        <fullName evidence="6">Nuclear distribution protein C homolog</fullName>
    </alternativeName>
</protein>
<dbReference type="Proteomes" id="UP000499080">
    <property type="component" value="Unassembled WGS sequence"/>
</dbReference>
<evidence type="ECO:0000259" key="8">
    <source>
        <dbReference type="PROSITE" id="PS51203"/>
    </source>
</evidence>
<keyword evidence="5" id="KW-0597">Phosphoprotein</keyword>
<dbReference type="GO" id="GO:0006457">
    <property type="term" value="P:protein folding"/>
    <property type="evidence" value="ECO:0007669"/>
    <property type="project" value="TreeGrafter"/>
</dbReference>
<dbReference type="InterPro" id="IPR025934">
    <property type="entry name" value="NudC_N_dom"/>
</dbReference>
<evidence type="ECO:0000313" key="9">
    <source>
        <dbReference type="EMBL" id="GBM94553.1"/>
    </source>
</evidence>
<evidence type="ECO:0000256" key="1">
    <source>
        <dbReference type="ARBA" id="ARBA00004496"/>
    </source>
</evidence>
<gene>
    <name evidence="9" type="primary">NUDC_1</name>
    <name evidence="9" type="ORF">AVEN_13149_1</name>
</gene>
<keyword evidence="10" id="KW-1185">Reference proteome</keyword>
<organism evidence="9 10">
    <name type="scientific">Araneus ventricosus</name>
    <name type="common">Orbweaver spider</name>
    <name type="synonym">Epeira ventricosa</name>
    <dbReference type="NCBI Taxonomy" id="182803"/>
    <lineage>
        <taxon>Eukaryota</taxon>
        <taxon>Metazoa</taxon>
        <taxon>Ecdysozoa</taxon>
        <taxon>Arthropoda</taxon>
        <taxon>Chelicerata</taxon>
        <taxon>Arachnida</taxon>
        <taxon>Araneae</taxon>
        <taxon>Araneomorphae</taxon>
        <taxon>Entelegynae</taxon>
        <taxon>Araneoidea</taxon>
        <taxon>Araneidae</taxon>
        <taxon>Araneus</taxon>
    </lineage>
</organism>
<dbReference type="PROSITE" id="PS51203">
    <property type="entry name" value="CS"/>
    <property type="match status" value="1"/>
</dbReference>
<dbReference type="InterPro" id="IPR037898">
    <property type="entry name" value="NudC_fam"/>
</dbReference>
<dbReference type="InterPro" id="IPR008978">
    <property type="entry name" value="HSP20-like_chaperone"/>
</dbReference>
<evidence type="ECO:0000313" key="10">
    <source>
        <dbReference type="Proteomes" id="UP000499080"/>
    </source>
</evidence>
<name>A0A4Y2JW17_ARAVE</name>
<proteinExistence type="inferred from homology"/>
<dbReference type="FunFam" id="2.60.40.790:FF:000001">
    <property type="entry name" value="Nuclear migration protein nudC"/>
    <property type="match status" value="1"/>
</dbReference>
<evidence type="ECO:0000256" key="3">
    <source>
        <dbReference type="ARBA" id="ARBA00017641"/>
    </source>
</evidence>
<dbReference type="EMBL" id="BGPR01003979">
    <property type="protein sequence ID" value="GBM94553.1"/>
    <property type="molecule type" value="Genomic_DNA"/>
</dbReference>
<dbReference type="GO" id="GO:0051082">
    <property type="term" value="F:unfolded protein binding"/>
    <property type="evidence" value="ECO:0007669"/>
    <property type="project" value="TreeGrafter"/>
</dbReference>
<dbReference type="SUPFAM" id="SSF49764">
    <property type="entry name" value="HSP20-like chaperones"/>
    <property type="match status" value="1"/>
</dbReference>
<keyword evidence="4" id="KW-0963">Cytoplasm</keyword>
<dbReference type="PANTHER" id="PTHR12356:SF3">
    <property type="entry name" value="NUCLEAR MIGRATION PROTEIN NUDC"/>
    <property type="match status" value="1"/>
</dbReference>
<dbReference type="Pfam" id="PF04969">
    <property type="entry name" value="CS"/>
    <property type="match status" value="1"/>
</dbReference>